<dbReference type="GO" id="GO:0003755">
    <property type="term" value="F:peptidyl-prolyl cis-trans isomerase activity"/>
    <property type="evidence" value="ECO:0007669"/>
    <property type="project" value="UniProtKB-KW"/>
</dbReference>
<keyword evidence="2" id="KW-1003">Cell membrane</keyword>
<comment type="similarity">
    <text evidence="8">Belongs to the PpiD chaperone family.</text>
</comment>
<evidence type="ECO:0000256" key="3">
    <source>
        <dbReference type="ARBA" id="ARBA00022519"/>
    </source>
</evidence>
<keyword evidence="5 12" id="KW-1133">Transmembrane helix</keyword>
<evidence type="ECO:0000256" key="11">
    <source>
        <dbReference type="PROSITE-ProRule" id="PRU00278"/>
    </source>
</evidence>
<evidence type="ECO:0000256" key="6">
    <source>
        <dbReference type="ARBA" id="ARBA00023136"/>
    </source>
</evidence>
<organism evidence="14 15">
    <name type="scientific">Solilutibacter tolerans</name>
    <dbReference type="NCBI Taxonomy" id="1604334"/>
    <lineage>
        <taxon>Bacteria</taxon>
        <taxon>Pseudomonadati</taxon>
        <taxon>Pseudomonadota</taxon>
        <taxon>Gammaproteobacteria</taxon>
        <taxon>Lysobacterales</taxon>
        <taxon>Lysobacteraceae</taxon>
        <taxon>Solilutibacter</taxon>
    </lineage>
</organism>
<evidence type="ECO:0000256" key="8">
    <source>
        <dbReference type="ARBA" id="ARBA00038408"/>
    </source>
</evidence>
<keyword evidence="6 12" id="KW-0472">Membrane</keyword>
<feature type="domain" description="PpiC" evidence="13">
    <location>
        <begin position="284"/>
        <end position="387"/>
    </location>
</feature>
<evidence type="ECO:0000256" key="7">
    <source>
        <dbReference type="ARBA" id="ARBA00023186"/>
    </source>
</evidence>
<name>A0A1N6VEN2_9GAMM</name>
<dbReference type="InterPro" id="IPR052029">
    <property type="entry name" value="PpiD_chaperone"/>
</dbReference>
<dbReference type="PANTHER" id="PTHR47529:SF1">
    <property type="entry name" value="PERIPLASMIC CHAPERONE PPID"/>
    <property type="match status" value="1"/>
</dbReference>
<dbReference type="PROSITE" id="PS50198">
    <property type="entry name" value="PPIC_PPIASE_2"/>
    <property type="match status" value="1"/>
</dbReference>
<dbReference type="Proteomes" id="UP000241788">
    <property type="component" value="Unassembled WGS sequence"/>
</dbReference>
<proteinExistence type="inferred from homology"/>
<dbReference type="SUPFAM" id="SSF54534">
    <property type="entry name" value="FKBP-like"/>
    <property type="match status" value="1"/>
</dbReference>
<comment type="subcellular location">
    <subcellularLocation>
        <location evidence="1">Cell inner membrane</location>
        <topology evidence="1">Single-pass type II membrane protein</topology>
        <orientation evidence="1">Periplasmic side</orientation>
    </subcellularLocation>
</comment>
<evidence type="ECO:0000256" key="1">
    <source>
        <dbReference type="ARBA" id="ARBA00004382"/>
    </source>
</evidence>
<keyword evidence="11" id="KW-0697">Rotamase</keyword>
<evidence type="ECO:0000256" key="12">
    <source>
        <dbReference type="SAM" id="Phobius"/>
    </source>
</evidence>
<dbReference type="InterPro" id="IPR046357">
    <property type="entry name" value="PPIase_dom_sf"/>
</dbReference>
<protein>
    <recommendedName>
        <fullName evidence="9">Periplasmic chaperone PpiD</fullName>
    </recommendedName>
    <alternativeName>
        <fullName evidence="10">Periplasmic folding chaperone</fullName>
    </alternativeName>
</protein>
<evidence type="ECO:0000256" key="2">
    <source>
        <dbReference type="ARBA" id="ARBA00022475"/>
    </source>
</evidence>
<evidence type="ECO:0000259" key="13">
    <source>
        <dbReference type="PROSITE" id="PS50198"/>
    </source>
</evidence>
<dbReference type="GO" id="GO:0005886">
    <property type="term" value="C:plasma membrane"/>
    <property type="evidence" value="ECO:0007669"/>
    <property type="project" value="UniProtKB-SubCell"/>
</dbReference>
<dbReference type="Pfam" id="PF13624">
    <property type="entry name" value="SurA_N_3"/>
    <property type="match status" value="1"/>
</dbReference>
<dbReference type="RefSeq" id="WP_076587357.1">
    <property type="nucleotide sequence ID" value="NZ_FTLW01000004.1"/>
</dbReference>
<sequence length="656" mass="70689">MLQALRDKSSGWVATVILGLLIVPFALFGVSDYMTGSSENFAARIQSPPSWWKSAPSFWPVSVFWDDEEISVQEYRQRVELVRQQQRAEQGDAFDNKAFESVDNKRKILESMIDERLMRLAAVDANIQVADASVRREIEKIPEFQVDGRFNQQKYVSVLSSLSPPRTPVQFEQDLRNDLQRNALVGRAALSAFTSKSEGDRMLALWFEQRDVSVVRIPMAPDSAPVSDADIAAWHKSHASEYLAPETVTLEYIDVEAAKLPPAPVNEADLRARYAAEQEKYGEAEQRKVAHILIPVDASADAASQKAAQDKAAALAQQANGGADFAALARTNSGDPGSKAQGGDLGWITRGSGMPKPFEDAVFALQANQVSAPVKTDFGWHVIKLGEVKAGTRKSFEEVRDQIEAEAIAGAGERAYNDMLSALVDDLMKNPSGFAEAAAKHGLTVQKVGPVPKGGGEGIAASPEVQREAFSEARIQDGTASDPIDVGTDHSVLLRVVAHTPERPIPLAEVRERVIADIRADRASKAASSAAKTMVAATGKGEDLAALAAARSLAVEPFKGVTRNVPAPTPEATKAIFAVPRPQQGKVSAGSVVLPDGSWMVFRIDAATPANPAEVPAAQLAGMRQQLSSAAAEQTAKSYIAELRKSRKIRVVETQL</sequence>
<feature type="transmembrane region" description="Helical" evidence="12">
    <location>
        <begin position="12"/>
        <end position="30"/>
    </location>
</feature>
<evidence type="ECO:0000256" key="9">
    <source>
        <dbReference type="ARBA" id="ARBA00040743"/>
    </source>
</evidence>
<accession>A0A1N6VEN2</accession>
<keyword evidence="7" id="KW-0143">Chaperone</keyword>
<evidence type="ECO:0000256" key="5">
    <source>
        <dbReference type="ARBA" id="ARBA00022989"/>
    </source>
</evidence>
<dbReference type="STRING" id="1604334.SAMN05421546_1756"/>
<keyword evidence="15" id="KW-1185">Reference proteome</keyword>
<evidence type="ECO:0000313" key="15">
    <source>
        <dbReference type="Proteomes" id="UP000241788"/>
    </source>
</evidence>
<keyword evidence="3" id="KW-0997">Cell inner membrane</keyword>
<keyword evidence="4 12" id="KW-0812">Transmembrane</keyword>
<dbReference type="InterPro" id="IPR023058">
    <property type="entry name" value="PPIase_PpiC_CS"/>
</dbReference>
<keyword evidence="11 14" id="KW-0413">Isomerase</keyword>
<evidence type="ECO:0000256" key="10">
    <source>
        <dbReference type="ARBA" id="ARBA00042775"/>
    </source>
</evidence>
<gene>
    <name evidence="14" type="ORF">SAMN05421546_1756</name>
</gene>
<dbReference type="SUPFAM" id="SSF109998">
    <property type="entry name" value="Triger factor/SurA peptide-binding domain-like"/>
    <property type="match status" value="1"/>
</dbReference>
<evidence type="ECO:0000256" key="4">
    <source>
        <dbReference type="ARBA" id="ARBA00022692"/>
    </source>
</evidence>
<dbReference type="PANTHER" id="PTHR47529">
    <property type="entry name" value="PEPTIDYL-PROLYL CIS-TRANS ISOMERASE D"/>
    <property type="match status" value="1"/>
</dbReference>
<reference evidence="15" key="1">
    <citation type="submission" date="2017-01" db="EMBL/GenBank/DDBJ databases">
        <authorList>
            <person name="Varghese N."/>
            <person name="Submissions S."/>
        </authorList>
    </citation>
    <scope>NUCLEOTIDE SEQUENCE [LARGE SCALE GENOMIC DNA]</scope>
    <source>
        <strain evidence="15">UM1</strain>
    </source>
</reference>
<dbReference type="PROSITE" id="PS01096">
    <property type="entry name" value="PPIC_PPIASE_1"/>
    <property type="match status" value="1"/>
</dbReference>
<dbReference type="Gene3D" id="3.10.50.40">
    <property type="match status" value="1"/>
</dbReference>
<dbReference type="Pfam" id="PF13616">
    <property type="entry name" value="Rotamase_3"/>
    <property type="match status" value="1"/>
</dbReference>
<dbReference type="EMBL" id="FTLW01000004">
    <property type="protein sequence ID" value="SIQ76116.1"/>
    <property type="molecule type" value="Genomic_DNA"/>
</dbReference>
<evidence type="ECO:0000313" key="14">
    <source>
        <dbReference type="EMBL" id="SIQ76116.1"/>
    </source>
</evidence>
<dbReference type="Gene3D" id="1.10.4030.10">
    <property type="entry name" value="Porin chaperone SurA, peptide-binding domain"/>
    <property type="match status" value="1"/>
</dbReference>
<dbReference type="InterPro" id="IPR027304">
    <property type="entry name" value="Trigger_fact/SurA_dom_sf"/>
</dbReference>
<dbReference type="InterPro" id="IPR000297">
    <property type="entry name" value="PPIase_PpiC"/>
</dbReference>
<dbReference type="AlphaFoldDB" id="A0A1N6VEN2"/>
<dbReference type="OrthoDB" id="9812372at2"/>